<dbReference type="PANTHER" id="PTHR48071:SF18">
    <property type="entry name" value="DELETED IN MALIGNANT BRAIN TUMORS 1 PROTEIN-RELATED"/>
    <property type="match status" value="1"/>
</dbReference>
<dbReference type="SMART" id="SM00202">
    <property type="entry name" value="SR"/>
    <property type="match status" value="2"/>
</dbReference>
<dbReference type="AlphaFoldDB" id="A0AA35R2F4"/>
<comment type="caution">
    <text evidence="13">The sequence shown here is derived from an EMBL/GenBank/DDBJ whole genome shotgun (WGS) entry which is preliminary data.</text>
</comment>
<feature type="compositionally biased region" description="Basic and acidic residues" evidence="10">
    <location>
        <begin position="668"/>
        <end position="679"/>
    </location>
</feature>
<comment type="caution">
    <text evidence="9">Lacks conserved residue(s) required for the propagation of feature annotation.</text>
</comment>
<dbReference type="GO" id="GO:0016020">
    <property type="term" value="C:membrane"/>
    <property type="evidence" value="ECO:0007669"/>
    <property type="project" value="UniProtKB-SubCell"/>
</dbReference>
<feature type="non-terminal residue" evidence="13">
    <location>
        <position position="1"/>
    </location>
</feature>
<keyword evidence="8" id="KW-0325">Glycoprotein</keyword>
<dbReference type="InterPro" id="IPR036772">
    <property type="entry name" value="SRCR-like_dom_sf"/>
</dbReference>
<feature type="compositionally biased region" description="Polar residues" evidence="10">
    <location>
        <begin position="524"/>
        <end position="544"/>
    </location>
</feature>
<protein>
    <submittedName>
        <fullName evidence="13">Neurotrypsin</fullName>
    </submittedName>
</protein>
<dbReference type="InterPro" id="IPR001190">
    <property type="entry name" value="SRCR"/>
</dbReference>
<evidence type="ECO:0000256" key="1">
    <source>
        <dbReference type="ARBA" id="ARBA00004167"/>
    </source>
</evidence>
<dbReference type="SUPFAM" id="SSF56487">
    <property type="entry name" value="SRCR-like"/>
    <property type="match status" value="2"/>
</dbReference>
<feature type="transmembrane region" description="Helical" evidence="11">
    <location>
        <begin position="552"/>
        <end position="578"/>
    </location>
</feature>
<keyword evidence="2 11" id="KW-0812">Transmembrane</keyword>
<keyword evidence="6 11" id="KW-0472">Membrane</keyword>
<feature type="disulfide bond" evidence="9">
    <location>
        <begin position="94"/>
        <end position="104"/>
    </location>
</feature>
<evidence type="ECO:0000313" key="14">
    <source>
        <dbReference type="Proteomes" id="UP001174909"/>
    </source>
</evidence>
<evidence type="ECO:0000256" key="4">
    <source>
        <dbReference type="ARBA" id="ARBA00022737"/>
    </source>
</evidence>
<sequence length="759" mass="81767">SPRSIENLPLCHDTETDGGESVRLVGGRSGREGRVEVYYEGAWGSVCRGSLWGTREAKTVCKELGLFENGAIAVSGYQFGSARYGYTQVNGVQCFGNESHLITCPGGGCTEGSIRLAGGQTPRQGRVEVCHGGIWGTVCKEGGSEWLDTDADRVCREVGFQEQDETGARALSLAELSLTGGVIWRFTANCGDVSCTPEDWTSTECTHSSDAAVTCPESKQLLHLCVNVEAQSLFSYGTLYAFYASVASRIVAEVENGCVQPCSYNTREISFETAWPTPIHPTTMCLQRDAILGIGIKLSYRPHLNENGRLQLAAHNILESLGMQIICSTYSRYVITKDFNLEDCASQTRPEVPEVTLSSVTSNTDVLPTTTSTITKTPQTTSLIGEVATSSVLLRSSAADRVVYISPTSTNPIRVATEPLSQSDVMSQFVLSTLLTTASTFDSHSVTPGQHTSSYNMDSSHSLPSNTVIVPPPDCPDPPTNPIRVATEPLSQSDVMSKFVLSTLLTTASTFDSHSVTLGQHTSSCNMDSSHSLPSNTVTVSPTESPDPPTNLTIVLISLLVVSLVLLFLCLLAALVLCARRRKTKKSQCANLSTSTQDGIIMNSINPITSVPSLRETSFYEDVDTHEYAVLEHSSLSDQSPRGITVPSVTSGASSSHGYFVLDHPHKELKQSSPGKREGGFGTSDLDPEGLYSALDHTEAEYATLEPEPGNATSVPDPLDYSRLSTGQDERHDYQRVMPDPNSDYDRTFANSLTLSPSL</sequence>
<keyword evidence="4" id="KW-0677">Repeat</keyword>
<feature type="region of interest" description="Disordered" evidence="10">
    <location>
        <begin position="524"/>
        <end position="546"/>
    </location>
</feature>
<feature type="region of interest" description="Disordered" evidence="10">
    <location>
        <begin position="668"/>
        <end position="690"/>
    </location>
</feature>
<evidence type="ECO:0000256" key="2">
    <source>
        <dbReference type="ARBA" id="ARBA00022692"/>
    </source>
</evidence>
<keyword evidence="3" id="KW-0732">Signal</keyword>
<evidence type="ECO:0000313" key="13">
    <source>
        <dbReference type="EMBL" id="CAI8001624.1"/>
    </source>
</evidence>
<proteinExistence type="predicted"/>
<feature type="region of interest" description="Disordered" evidence="10">
    <location>
        <begin position="705"/>
        <end position="759"/>
    </location>
</feature>
<keyword evidence="5 11" id="KW-1133">Transmembrane helix</keyword>
<dbReference type="PROSITE" id="PS50287">
    <property type="entry name" value="SRCR_2"/>
    <property type="match status" value="2"/>
</dbReference>
<evidence type="ECO:0000256" key="8">
    <source>
        <dbReference type="ARBA" id="ARBA00023180"/>
    </source>
</evidence>
<feature type="domain" description="SRCR" evidence="12">
    <location>
        <begin position="136"/>
        <end position="216"/>
    </location>
</feature>
<comment type="subcellular location">
    <subcellularLocation>
        <location evidence="1">Membrane</location>
        <topology evidence="1">Single-pass membrane protein</topology>
    </subcellularLocation>
</comment>
<evidence type="ECO:0000256" key="10">
    <source>
        <dbReference type="SAM" id="MobiDB-lite"/>
    </source>
</evidence>
<organism evidence="13 14">
    <name type="scientific">Geodia barretti</name>
    <name type="common">Barrett's horny sponge</name>
    <dbReference type="NCBI Taxonomy" id="519541"/>
    <lineage>
        <taxon>Eukaryota</taxon>
        <taxon>Metazoa</taxon>
        <taxon>Porifera</taxon>
        <taxon>Demospongiae</taxon>
        <taxon>Heteroscleromorpha</taxon>
        <taxon>Tetractinellida</taxon>
        <taxon>Astrophorina</taxon>
        <taxon>Geodiidae</taxon>
        <taxon>Geodia</taxon>
    </lineage>
</organism>
<dbReference type="Pfam" id="PF00530">
    <property type="entry name" value="SRCR"/>
    <property type="match status" value="2"/>
</dbReference>
<dbReference type="PRINTS" id="PR00258">
    <property type="entry name" value="SPERACTRCPTR"/>
</dbReference>
<dbReference type="FunFam" id="3.10.250.10:FF:000016">
    <property type="entry name" value="Scavenger receptor cysteine-rich protein type 12"/>
    <property type="match status" value="1"/>
</dbReference>
<feature type="domain" description="SRCR" evidence="12">
    <location>
        <begin position="22"/>
        <end position="140"/>
    </location>
</feature>
<evidence type="ECO:0000256" key="11">
    <source>
        <dbReference type="SAM" id="Phobius"/>
    </source>
</evidence>
<keyword evidence="7 9" id="KW-1015">Disulfide bond</keyword>
<evidence type="ECO:0000256" key="5">
    <source>
        <dbReference type="ARBA" id="ARBA00022989"/>
    </source>
</evidence>
<accession>A0AA35R2F4</accession>
<evidence type="ECO:0000256" key="6">
    <source>
        <dbReference type="ARBA" id="ARBA00023136"/>
    </source>
</evidence>
<evidence type="ECO:0000256" key="9">
    <source>
        <dbReference type="PROSITE-ProRule" id="PRU00196"/>
    </source>
</evidence>
<feature type="compositionally biased region" description="Polar residues" evidence="10">
    <location>
        <begin position="749"/>
        <end position="759"/>
    </location>
</feature>
<dbReference type="Proteomes" id="UP001174909">
    <property type="component" value="Unassembled WGS sequence"/>
</dbReference>
<keyword evidence="14" id="KW-1185">Reference proteome</keyword>
<feature type="region of interest" description="Disordered" evidence="10">
    <location>
        <begin position="442"/>
        <end position="463"/>
    </location>
</feature>
<evidence type="ECO:0000259" key="12">
    <source>
        <dbReference type="PROSITE" id="PS50287"/>
    </source>
</evidence>
<dbReference type="Gene3D" id="3.10.250.10">
    <property type="entry name" value="SRCR-like domain"/>
    <property type="match status" value="2"/>
</dbReference>
<name>A0AA35R2F4_GEOBA</name>
<gene>
    <name evidence="13" type="ORF">GBAR_LOCUS3226</name>
</gene>
<reference evidence="13" key="1">
    <citation type="submission" date="2023-03" db="EMBL/GenBank/DDBJ databases">
        <authorList>
            <person name="Steffen K."/>
            <person name="Cardenas P."/>
        </authorList>
    </citation>
    <scope>NUCLEOTIDE SEQUENCE</scope>
</reference>
<evidence type="ECO:0000256" key="3">
    <source>
        <dbReference type="ARBA" id="ARBA00022729"/>
    </source>
</evidence>
<dbReference type="PANTHER" id="PTHR48071">
    <property type="entry name" value="SRCR DOMAIN-CONTAINING PROTEIN"/>
    <property type="match status" value="1"/>
</dbReference>
<evidence type="ECO:0000256" key="7">
    <source>
        <dbReference type="ARBA" id="ARBA00023157"/>
    </source>
</evidence>
<dbReference type="EMBL" id="CASHTH010000445">
    <property type="protein sequence ID" value="CAI8001624.1"/>
    <property type="molecule type" value="Genomic_DNA"/>
</dbReference>